<name>A0A2T9Y8W7_9FUNG</name>
<dbReference type="Gene3D" id="1.10.10.60">
    <property type="entry name" value="Homeodomain-like"/>
    <property type="match status" value="1"/>
</dbReference>
<keyword evidence="2" id="KW-1185">Reference proteome</keyword>
<evidence type="ECO:0000313" key="1">
    <source>
        <dbReference type="EMBL" id="PVU88766.1"/>
    </source>
</evidence>
<proteinExistence type="predicted"/>
<comment type="caution">
    <text evidence="1">The sequence shown here is derived from an EMBL/GenBank/DDBJ whole genome shotgun (WGS) entry which is preliminary data.</text>
</comment>
<dbReference type="InterPro" id="IPR009057">
    <property type="entry name" value="Homeodomain-like_sf"/>
</dbReference>
<reference evidence="1 2" key="1">
    <citation type="journal article" date="2018" name="MBio">
        <title>Comparative Genomics Reveals the Core Gene Toolbox for the Fungus-Insect Symbiosis.</title>
        <authorList>
            <person name="Wang Y."/>
            <person name="Stata M."/>
            <person name="Wang W."/>
            <person name="Stajich J.E."/>
            <person name="White M.M."/>
            <person name="Moncalvo J.M."/>
        </authorList>
    </citation>
    <scope>NUCLEOTIDE SEQUENCE [LARGE SCALE GENOMIC DNA]</scope>
    <source>
        <strain evidence="1 2">AUS-77-4</strain>
    </source>
</reference>
<dbReference type="AlphaFoldDB" id="A0A2T9Y8W7"/>
<evidence type="ECO:0000313" key="2">
    <source>
        <dbReference type="Proteomes" id="UP000245699"/>
    </source>
</evidence>
<protein>
    <submittedName>
        <fullName evidence="1">Uncharacterized protein</fullName>
    </submittedName>
</protein>
<dbReference type="Proteomes" id="UP000245699">
    <property type="component" value="Unassembled WGS sequence"/>
</dbReference>
<gene>
    <name evidence="1" type="ORF">BB559_005405</name>
</gene>
<organism evidence="1 2">
    <name type="scientific">Furculomyces boomerangus</name>
    <dbReference type="NCBI Taxonomy" id="61424"/>
    <lineage>
        <taxon>Eukaryota</taxon>
        <taxon>Fungi</taxon>
        <taxon>Fungi incertae sedis</taxon>
        <taxon>Zoopagomycota</taxon>
        <taxon>Kickxellomycotina</taxon>
        <taxon>Harpellomycetes</taxon>
        <taxon>Harpellales</taxon>
        <taxon>Harpellaceae</taxon>
        <taxon>Furculomyces</taxon>
    </lineage>
</organism>
<dbReference type="EMBL" id="MBFT01000599">
    <property type="protein sequence ID" value="PVU88766.1"/>
    <property type="molecule type" value="Genomic_DNA"/>
</dbReference>
<sequence length="94" mass="10438">MGKLSIEKKSRIKESLKAGQSVYDVASKFGISKSTVHRMGRTINSNVMKSKGGRLIKLSPQTKRTIVRMMASGKHKTAVSIRDQLELDYKISVS</sequence>
<accession>A0A2T9Y8W7</accession>
<dbReference type="OrthoDB" id="3008056at2759"/>
<dbReference type="SUPFAM" id="SSF46689">
    <property type="entry name" value="Homeodomain-like"/>
    <property type="match status" value="1"/>
</dbReference>